<keyword evidence="5 11" id="KW-0479">Metal-binding</keyword>
<reference evidence="13" key="1">
    <citation type="submission" date="2016-03" db="EMBL/GenBank/DDBJ databases">
        <authorList>
            <person name="Borrel G."/>
            <person name="Mccann A."/>
            <person name="O'Toole P.W."/>
        </authorList>
    </citation>
    <scope>NUCLEOTIDE SEQUENCE</scope>
    <source>
        <strain evidence="13">183</strain>
    </source>
</reference>
<evidence type="ECO:0000313" key="13">
    <source>
        <dbReference type="EMBL" id="TQS84341.1"/>
    </source>
</evidence>
<feature type="transmembrane region" description="Helical" evidence="11">
    <location>
        <begin position="186"/>
        <end position="207"/>
    </location>
</feature>
<accession>A0A8J8TEZ9</accession>
<keyword evidence="9 11" id="KW-0482">Metalloprotease</keyword>
<keyword evidence="4 11" id="KW-0812">Transmembrane</keyword>
<dbReference type="GO" id="GO:0005886">
    <property type="term" value="C:plasma membrane"/>
    <property type="evidence" value="ECO:0007669"/>
    <property type="project" value="UniProtKB-SubCell"/>
</dbReference>
<evidence type="ECO:0000256" key="6">
    <source>
        <dbReference type="ARBA" id="ARBA00022801"/>
    </source>
</evidence>
<keyword evidence="3 11" id="KW-0645">Protease</keyword>
<comment type="caution">
    <text evidence="13">The sequence shown here is derived from an EMBL/GenBank/DDBJ whole genome shotgun (WGS) entry which is preliminary data.</text>
</comment>
<dbReference type="Gene3D" id="3.30.2010.10">
    <property type="entry name" value="Metalloproteases ('zincins'), catalytic domain"/>
    <property type="match status" value="1"/>
</dbReference>
<dbReference type="PANTHER" id="PTHR43221">
    <property type="entry name" value="PROTEASE HTPX"/>
    <property type="match status" value="1"/>
</dbReference>
<evidence type="ECO:0000256" key="3">
    <source>
        <dbReference type="ARBA" id="ARBA00022670"/>
    </source>
</evidence>
<dbReference type="AlphaFoldDB" id="A0A8J8TEZ9"/>
<dbReference type="Proteomes" id="UP000752814">
    <property type="component" value="Unassembled WGS sequence"/>
</dbReference>
<evidence type="ECO:0000256" key="1">
    <source>
        <dbReference type="ARBA" id="ARBA00009779"/>
    </source>
</evidence>
<feature type="transmembrane region" description="Helical" evidence="11">
    <location>
        <begin position="150"/>
        <end position="166"/>
    </location>
</feature>
<evidence type="ECO:0000313" key="14">
    <source>
        <dbReference type="Proteomes" id="UP000752814"/>
    </source>
</evidence>
<comment type="subcellular location">
    <subcellularLocation>
        <location evidence="11">Cell membrane</location>
        <topology evidence="11">Multi-pass membrane protein</topology>
    </subcellularLocation>
</comment>
<dbReference type="EMBL" id="LVVT01000002">
    <property type="protein sequence ID" value="TQS84341.1"/>
    <property type="molecule type" value="Genomic_DNA"/>
</dbReference>
<dbReference type="RefSeq" id="WP_400195296.1">
    <property type="nucleotide sequence ID" value="NZ_CAYAYJ010000012.1"/>
</dbReference>
<evidence type="ECO:0000256" key="4">
    <source>
        <dbReference type="ARBA" id="ARBA00022692"/>
    </source>
</evidence>
<feature type="transmembrane region" description="Helical" evidence="11">
    <location>
        <begin position="34"/>
        <end position="57"/>
    </location>
</feature>
<comment type="cofactor">
    <cofactor evidence="11">
        <name>Zn(2+)</name>
        <dbReference type="ChEBI" id="CHEBI:29105"/>
    </cofactor>
    <text evidence="11">Binds 1 zinc ion per subunit.</text>
</comment>
<gene>
    <name evidence="11" type="primary">htpX</name>
    <name evidence="13" type="ORF">A3207_05745</name>
</gene>
<keyword evidence="10 11" id="KW-0472">Membrane</keyword>
<feature type="transmembrane region" description="Helical" evidence="11">
    <location>
        <begin position="7"/>
        <end position="28"/>
    </location>
</feature>
<comment type="similarity">
    <text evidence="1 11">Belongs to the peptidase M48B family.</text>
</comment>
<feature type="domain" description="Peptidase M48" evidence="12">
    <location>
        <begin position="75"/>
        <end position="286"/>
    </location>
</feature>
<evidence type="ECO:0000256" key="10">
    <source>
        <dbReference type="ARBA" id="ARBA00023136"/>
    </source>
</evidence>
<feature type="binding site" evidence="11">
    <location>
        <position position="140"/>
    </location>
    <ligand>
        <name>Zn(2+)</name>
        <dbReference type="ChEBI" id="CHEBI:29105"/>
        <note>catalytic</note>
    </ligand>
</feature>
<dbReference type="Pfam" id="PF01435">
    <property type="entry name" value="Peptidase_M48"/>
    <property type="match status" value="1"/>
</dbReference>
<evidence type="ECO:0000256" key="5">
    <source>
        <dbReference type="ARBA" id="ARBA00022723"/>
    </source>
</evidence>
<dbReference type="GO" id="GO:0006508">
    <property type="term" value="P:proteolysis"/>
    <property type="evidence" value="ECO:0007669"/>
    <property type="project" value="UniProtKB-KW"/>
</dbReference>
<name>A0A8J8TEZ9_9ARCH</name>
<keyword evidence="8 11" id="KW-1133">Transmembrane helix</keyword>
<dbReference type="InterPro" id="IPR022919">
    <property type="entry name" value="Pept_M48_protease_HtpX"/>
</dbReference>
<evidence type="ECO:0000256" key="7">
    <source>
        <dbReference type="ARBA" id="ARBA00022833"/>
    </source>
</evidence>
<sequence length="292" mass="31412">MGASATLRTLLLFTVMSLIFAAIGWLLGEYLMGGNWLLGVSIFLALAIAMNVGSYFLSDKIVLATYRAKIVTEEEAPRLHRIVRNLSQLSGLPMPKIAIVPSSTPNAFATGRNKNHAVVAATQGILDYLTDDELTGVLAHEMAHVKDKDIMVMSVASTLAGAISFASRSFYWGSLFGGGNDREGNIIIALIVAITAPLAAMLLQLAVSRSREYKADYEGAMMIGRPMALANALRKLEAGNKAKPMNFGNPSSSSLFIVNPFSGKGLASLFSTHPPMDERIKRLENLAGGMRY</sequence>
<feature type="binding site" evidence="11">
    <location>
        <position position="144"/>
    </location>
    <ligand>
        <name>Zn(2+)</name>
        <dbReference type="ChEBI" id="CHEBI:29105"/>
        <note>catalytic</note>
    </ligand>
</feature>
<dbReference type="GO" id="GO:0004222">
    <property type="term" value="F:metalloendopeptidase activity"/>
    <property type="evidence" value="ECO:0007669"/>
    <property type="project" value="UniProtKB-UniRule"/>
</dbReference>
<proteinExistence type="inferred from homology"/>
<feature type="binding site" evidence="11">
    <location>
        <position position="212"/>
    </location>
    <ligand>
        <name>Zn(2+)</name>
        <dbReference type="ChEBI" id="CHEBI:29105"/>
        <note>catalytic</note>
    </ligand>
</feature>
<protein>
    <recommendedName>
        <fullName evidence="11">Protease HtpX homolog</fullName>
        <ecNumber evidence="11">3.4.24.-</ecNumber>
    </recommendedName>
</protein>
<dbReference type="InterPro" id="IPR050083">
    <property type="entry name" value="HtpX_protease"/>
</dbReference>
<organism evidence="13 14">
    <name type="scientific">Candidatus Methanomassiliicoccus intestinalis</name>
    <dbReference type="NCBI Taxonomy" id="1406512"/>
    <lineage>
        <taxon>Archaea</taxon>
        <taxon>Methanobacteriati</taxon>
        <taxon>Thermoplasmatota</taxon>
        <taxon>Thermoplasmata</taxon>
        <taxon>Methanomassiliicoccales</taxon>
        <taxon>Methanomassiliicoccaceae</taxon>
        <taxon>Methanomassiliicoccus</taxon>
    </lineage>
</organism>
<dbReference type="PANTHER" id="PTHR43221:SF2">
    <property type="entry name" value="PROTEASE HTPX HOMOLOG"/>
    <property type="match status" value="1"/>
</dbReference>
<evidence type="ECO:0000256" key="2">
    <source>
        <dbReference type="ARBA" id="ARBA00022475"/>
    </source>
</evidence>
<evidence type="ECO:0000259" key="12">
    <source>
        <dbReference type="Pfam" id="PF01435"/>
    </source>
</evidence>
<dbReference type="EC" id="3.4.24.-" evidence="11"/>
<keyword evidence="2 11" id="KW-1003">Cell membrane</keyword>
<evidence type="ECO:0000256" key="9">
    <source>
        <dbReference type="ARBA" id="ARBA00023049"/>
    </source>
</evidence>
<feature type="active site" evidence="11">
    <location>
        <position position="141"/>
    </location>
</feature>
<evidence type="ECO:0000256" key="11">
    <source>
        <dbReference type="HAMAP-Rule" id="MF_00188"/>
    </source>
</evidence>
<dbReference type="CDD" id="cd07336">
    <property type="entry name" value="M48B_HtpX_like"/>
    <property type="match status" value="1"/>
</dbReference>
<keyword evidence="6 11" id="KW-0378">Hydrolase</keyword>
<dbReference type="HAMAP" id="MF_00188">
    <property type="entry name" value="Pept_M48_protease_HtpX"/>
    <property type="match status" value="1"/>
</dbReference>
<evidence type="ECO:0000256" key="8">
    <source>
        <dbReference type="ARBA" id="ARBA00022989"/>
    </source>
</evidence>
<dbReference type="GO" id="GO:0008270">
    <property type="term" value="F:zinc ion binding"/>
    <property type="evidence" value="ECO:0007669"/>
    <property type="project" value="UniProtKB-UniRule"/>
</dbReference>
<keyword evidence="7 11" id="KW-0862">Zinc</keyword>
<dbReference type="InterPro" id="IPR001915">
    <property type="entry name" value="Peptidase_M48"/>
</dbReference>